<comment type="caution">
    <text evidence="1">The sequence shown here is derived from an EMBL/GenBank/DDBJ whole genome shotgun (WGS) entry which is preliminary data.</text>
</comment>
<protein>
    <submittedName>
        <fullName evidence="1">Uncharacterized protein</fullName>
    </submittedName>
</protein>
<accession>A0A1I4FI72</accession>
<proteinExistence type="predicted"/>
<gene>
    <name evidence="1" type="ORF">SAMN04488518_1198</name>
</gene>
<keyword evidence="2" id="KW-1185">Reference proteome</keyword>
<evidence type="ECO:0000313" key="1">
    <source>
        <dbReference type="EMBL" id="SFL16526.1"/>
    </source>
</evidence>
<name>A0A1I4FI72_9HYPH</name>
<organism evidence="1 2">
    <name type="scientific">Pseudovibrio ascidiaceicola</name>
    <dbReference type="NCBI Taxonomy" id="285279"/>
    <lineage>
        <taxon>Bacteria</taxon>
        <taxon>Pseudomonadati</taxon>
        <taxon>Pseudomonadota</taxon>
        <taxon>Alphaproteobacteria</taxon>
        <taxon>Hyphomicrobiales</taxon>
        <taxon>Stappiaceae</taxon>
        <taxon>Pseudovibrio</taxon>
    </lineage>
</organism>
<evidence type="ECO:0000313" key="2">
    <source>
        <dbReference type="Proteomes" id="UP000199598"/>
    </source>
</evidence>
<sequence>MSFTRGCTLRGPLHANVAWVFWQAACRKPVIAMGLHDGTGMSFEKIALLCQQISHNKKGWDKPIYAQAGGALGAAMRTVVSANAMLVGSETTSIGRGDPPNSV</sequence>
<dbReference type="Proteomes" id="UP000199598">
    <property type="component" value="Unassembled WGS sequence"/>
</dbReference>
<reference evidence="1 2" key="1">
    <citation type="submission" date="2016-10" db="EMBL/GenBank/DDBJ databases">
        <authorList>
            <person name="Varghese N."/>
            <person name="Submissions S."/>
        </authorList>
    </citation>
    <scope>NUCLEOTIDE SEQUENCE [LARGE SCALE GENOMIC DNA]</scope>
    <source>
        <strain evidence="1 2">DSM 16392</strain>
    </source>
</reference>
<dbReference type="EMBL" id="FOSK01000019">
    <property type="protein sequence ID" value="SFL16526.1"/>
    <property type="molecule type" value="Genomic_DNA"/>
</dbReference>